<name>A0ACB8BBW4_9AGAM</name>
<organism evidence="1 2">
    <name type="scientific">Leucogyrophana mollusca</name>
    <dbReference type="NCBI Taxonomy" id="85980"/>
    <lineage>
        <taxon>Eukaryota</taxon>
        <taxon>Fungi</taxon>
        <taxon>Dikarya</taxon>
        <taxon>Basidiomycota</taxon>
        <taxon>Agaricomycotina</taxon>
        <taxon>Agaricomycetes</taxon>
        <taxon>Agaricomycetidae</taxon>
        <taxon>Boletales</taxon>
        <taxon>Boletales incertae sedis</taxon>
        <taxon>Leucogyrophana</taxon>
    </lineage>
</organism>
<proteinExistence type="predicted"/>
<dbReference type="Proteomes" id="UP000790709">
    <property type="component" value="Unassembled WGS sequence"/>
</dbReference>
<reference evidence="1" key="1">
    <citation type="journal article" date="2021" name="New Phytol.">
        <title>Evolutionary innovations through gain and loss of genes in the ectomycorrhizal Boletales.</title>
        <authorList>
            <person name="Wu G."/>
            <person name="Miyauchi S."/>
            <person name="Morin E."/>
            <person name="Kuo A."/>
            <person name="Drula E."/>
            <person name="Varga T."/>
            <person name="Kohler A."/>
            <person name="Feng B."/>
            <person name="Cao Y."/>
            <person name="Lipzen A."/>
            <person name="Daum C."/>
            <person name="Hundley H."/>
            <person name="Pangilinan J."/>
            <person name="Johnson J."/>
            <person name="Barry K."/>
            <person name="LaButti K."/>
            <person name="Ng V."/>
            <person name="Ahrendt S."/>
            <person name="Min B."/>
            <person name="Choi I.G."/>
            <person name="Park H."/>
            <person name="Plett J.M."/>
            <person name="Magnuson J."/>
            <person name="Spatafora J.W."/>
            <person name="Nagy L.G."/>
            <person name="Henrissat B."/>
            <person name="Grigoriev I.V."/>
            <person name="Yang Z.L."/>
            <person name="Xu J."/>
            <person name="Martin F.M."/>
        </authorList>
    </citation>
    <scope>NUCLEOTIDE SEQUENCE</scope>
    <source>
        <strain evidence="1">KUC20120723A-06</strain>
    </source>
</reference>
<keyword evidence="2" id="KW-1185">Reference proteome</keyword>
<sequence length="175" mass="18469">MVANAGRFVAGSLIDSPLSELDYVFDVNVKGTLMCYRAAGKLMIEQGRGGKIIGACSIAGKKGTILGGFYCASKAAVRSLTQTLATELGKHSITVNAYAPGPVDTEFMREGGEKMAKQLGFPDGATFMKTYMAQAPLGRIATPEDIARLVSFLASEDSSYMTGQTLTMDGGVMMD</sequence>
<evidence type="ECO:0000313" key="2">
    <source>
        <dbReference type="Proteomes" id="UP000790709"/>
    </source>
</evidence>
<comment type="caution">
    <text evidence="1">The sequence shown here is derived from an EMBL/GenBank/DDBJ whole genome shotgun (WGS) entry which is preliminary data.</text>
</comment>
<protein>
    <submittedName>
        <fullName evidence="1">NAD(P)-binding protein</fullName>
    </submittedName>
</protein>
<evidence type="ECO:0000313" key="1">
    <source>
        <dbReference type="EMBL" id="KAH7922292.1"/>
    </source>
</evidence>
<accession>A0ACB8BBW4</accession>
<gene>
    <name evidence="1" type="ORF">BV22DRAFT_667181</name>
</gene>
<dbReference type="EMBL" id="MU266490">
    <property type="protein sequence ID" value="KAH7922292.1"/>
    <property type="molecule type" value="Genomic_DNA"/>
</dbReference>